<reference evidence="3" key="1">
    <citation type="journal article" date="2019" name="Int. J. Syst. Evol. Microbiol.">
        <title>The Global Catalogue of Microorganisms (GCM) 10K type strain sequencing project: providing services to taxonomists for standard genome sequencing and annotation.</title>
        <authorList>
            <consortium name="The Broad Institute Genomics Platform"/>
            <consortium name="The Broad Institute Genome Sequencing Center for Infectious Disease"/>
            <person name="Wu L."/>
            <person name="Ma J."/>
        </authorList>
    </citation>
    <scope>NUCLEOTIDE SEQUENCE [LARGE SCALE GENOMIC DNA]</scope>
    <source>
        <strain evidence="3">CCUG 58127</strain>
    </source>
</reference>
<accession>A0ABW2AJB4</accession>
<dbReference type="EMBL" id="JBHSWH010000001">
    <property type="protein sequence ID" value="MFC6706669.1"/>
    <property type="molecule type" value="Genomic_DNA"/>
</dbReference>
<name>A0ABW2AJB4_9MICO</name>
<evidence type="ECO:0000313" key="3">
    <source>
        <dbReference type="Proteomes" id="UP001596298"/>
    </source>
</evidence>
<dbReference type="RefSeq" id="WP_382403364.1">
    <property type="nucleotide sequence ID" value="NZ_JBHSWH010000001.1"/>
</dbReference>
<proteinExistence type="predicted"/>
<evidence type="ECO:0000313" key="2">
    <source>
        <dbReference type="EMBL" id="MFC6706669.1"/>
    </source>
</evidence>
<keyword evidence="3" id="KW-1185">Reference proteome</keyword>
<evidence type="ECO:0000256" key="1">
    <source>
        <dbReference type="SAM" id="MobiDB-lite"/>
    </source>
</evidence>
<protein>
    <submittedName>
        <fullName evidence="2">Uncharacterized protein</fullName>
    </submittedName>
</protein>
<feature type="region of interest" description="Disordered" evidence="1">
    <location>
        <begin position="1"/>
        <end position="25"/>
    </location>
</feature>
<organism evidence="2 3">
    <name type="scientific">Flexivirga alba</name>
    <dbReference type="NCBI Taxonomy" id="702742"/>
    <lineage>
        <taxon>Bacteria</taxon>
        <taxon>Bacillati</taxon>
        <taxon>Actinomycetota</taxon>
        <taxon>Actinomycetes</taxon>
        <taxon>Micrococcales</taxon>
        <taxon>Dermacoccaceae</taxon>
        <taxon>Flexivirga</taxon>
    </lineage>
</organism>
<gene>
    <name evidence="2" type="ORF">ACFQDH_15735</name>
</gene>
<dbReference type="Proteomes" id="UP001596298">
    <property type="component" value="Unassembled WGS sequence"/>
</dbReference>
<comment type="caution">
    <text evidence="2">The sequence shown here is derived from an EMBL/GenBank/DDBJ whole genome shotgun (WGS) entry which is preliminary data.</text>
</comment>
<sequence>MGNVAFKNDSCGSKSGESVPVGGPLNPGDQVEINGSIDLSPCIVGNSNAKLYTVTLTEQSGFYNYVVTVVAEGPHGFGSGWFNLFFTDRTGDRYALGIWKSEKLQHTVAYNSSDPGIVKIEWGS</sequence>